<dbReference type="STRING" id="3880.G7L8M4"/>
<protein>
    <submittedName>
        <fullName evidence="4">Putative transcription factor SSXT family</fullName>
    </submittedName>
    <submittedName>
        <fullName evidence="3">SSXT protein (Amino-terminal region) protein</fullName>
    </submittedName>
</protein>
<evidence type="ECO:0000256" key="1">
    <source>
        <dbReference type="ARBA" id="ARBA00007945"/>
    </source>
</evidence>
<comment type="similarity">
    <text evidence="1">Belongs to the SS18 family.</text>
</comment>
<reference evidence="3 6" key="1">
    <citation type="journal article" date="2011" name="Nature">
        <title>The Medicago genome provides insight into the evolution of rhizobial symbioses.</title>
        <authorList>
            <person name="Young N.D."/>
            <person name="Debelle F."/>
            <person name="Oldroyd G.E."/>
            <person name="Geurts R."/>
            <person name="Cannon S.B."/>
            <person name="Udvardi M.K."/>
            <person name="Benedito V.A."/>
            <person name="Mayer K.F."/>
            <person name="Gouzy J."/>
            <person name="Schoof H."/>
            <person name="Van de Peer Y."/>
            <person name="Proost S."/>
            <person name="Cook D.R."/>
            <person name="Meyers B.C."/>
            <person name="Spannagl M."/>
            <person name="Cheung F."/>
            <person name="De Mita S."/>
            <person name="Krishnakumar V."/>
            <person name="Gundlach H."/>
            <person name="Zhou S."/>
            <person name="Mudge J."/>
            <person name="Bharti A.K."/>
            <person name="Murray J.D."/>
            <person name="Naoumkina M.A."/>
            <person name="Rosen B."/>
            <person name="Silverstein K.A."/>
            <person name="Tang H."/>
            <person name="Rombauts S."/>
            <person name="Zhao P.X."/>
            <person name="Zhou P."/>
            <person name="Barbe V."/>
            <person name="Bardou P."/>
            <person name="Bechner M."/>
            <person name="Bellec A."/>
            <person name="Berger A."/>
            <person name="Berges H."/>
            <person name="Bidwell S."/>
            <person name="Bisseling T."/>
            <person name="Choisne N."/>
            <person name="Couloux A."/>
            <person name="Denny R."/>
            <person name="Deshpande S."/>
            <person name="Dai X."/>
            <person name="Doyle J.J."/>
            <person name="Dudez A.M."/>
            <person name="Farmer A.D."/>
            <person name="Fouteau S."/>
            <person name="Franken C."/>
            <person name="Gibelin C."/>
            <person name="Gish J."/>
            <person name="Goldstein S."/>
            <person name="Gonzalez A.J."/>
            <person name="Green P.J."/>
            <person name="Hallab A."/>
            <person name="Hartog M."/>
            <person name="Hua A."/>
            <person name="Humphray S.J."/>
            <person name="Jeong D.H."/>
            <person name="Jing Y."/>
            <person name="Jocker A."/>
            <person name="Kenton S.M."/>
            <person name="Kim D.J."/>
            <person name="Klee K."/>
            <person name="Lai H."/>
            <person name="Lang C."/>
            <person name="Lin S."/>
            <person name="Macmil S.L."/>
            <person name="Magdelenat G."/>
            <person name="Matthews L."/>
            <person name="McCorrison J."/>
            <person name="Monaghan E.L."/>
            <person name="Mun J.H."/>
            <person name="Najar F.Z."/>
            <person name="Nicholson C."/>
            <person name="Noirot C."/>
            <person name="O'Bleness M."/>
            <person name="Paule C.R."/>
            <person name="Poulain J."/>
            <person name="Prion F."/>
            <person name="Qin B."/>
            <person name="Qu C."/>
            <person name="Retzel E.F."/>
            <person name="Riddle C."/>
            <person name="Sallet E."/>
            <person name="Samain S."/>
            <person name="Samson N."/>
            <person name="Sanders I."/>
            <person name="Saurat O."/>
            <person name="Scarpelli C."/>
            <person name="Schiex T."/>
            <person name="Segurens B."/>
            <person name="Severin A.J."/>
            <person name="Sherrier D.J."/>
            <person name="Shi R."/>
            <person name="Sims S."/>
            <person name="Singer S.R."/>
            <person name="Sinharoy S."/>
            <person name="Sterck L."/>
            <person name="Viollet A."/>
            <person name="Wang B.B."/>
            <person name="Wang K."/>
            <person name="Wang M."/>
            <person name="Wang X."/>
            <person name="Warfsmann J."/>
            <person name="Weissenbach J."/>
            <person name="White D.D."/>
            <person name="White J.D."/>
            <person name="Wiley G.B."/>
            <person name="Wincker P."/>
            <person name="Xing Y."/>
            <person name="Yang L."/>
            <person name="Yao Z."/>
            <person name="Ying F."/>
            <person name="Zhai J."/>
            <person name="Zhou L."/>
            <person name="Zuber A."/>
            <person name="Denarie J."/>
            <person name="Dixon R.A."/>
            <person name="May G.D."/>
            <person name="Schwartz D.C."/>
            <person name="Rogers J."/>
            <person name="Quetier F."/>
            <person name="Town C.D."/>
            <person name="Roe B.A."/>
        </authorList>
    </citation>
    <scope>NUCLEOTIDE SEQUENCE [LARGE SCALE GENOMIC DNA]</scope>
    <source>
        <strain evidence="3">A17</strain>
        <strain evidence="5 6">cv. Jemalong A17</strain>
    </source>
</reference>
<reference evidence="7" key="4">
    <citation type="journal article" date="2018" name="Nat. Plants">
        <title>Whole-genome landscape of Medicago truncatula symbiotic genes.</title>
        <authorList>
            <person name="Pecrix Y."/>
            <person name="Staton S.E."/>
            <person name="Sallet E."/>
            <person name="Lelandais-Briere C."/>
            <person name="Moreau S."/>
            <person name="Carrere S."/>
            <person name="Blein T."/>
            <person name="Jardinaud M.F."/>
            <person name="Latrasse D."/>
            <person name="Zouine M."/>
            <person name="Zahm M."/>
            <person name="Kreplak J."/>
            <person name="Mayjonade B."/>
            <person name="Satge C."/>
            <person name="Perez M."/>
            <person name="Cauet S."/>
            <person name="Marande W."/>
            <person name="Chantry-Darmon C."/>
            <person name="Lopez-Roques C."/>
            <person name="Bouchez O."/>
            <person name="Berard A."/>
            <person name="Debelle F."/>
            <person name="Munos S."/>
            <person name="Bendahmane A."/>
            <person name="Berges H."/>
            <person name="Niebel A."/>
            <person name="Buitink J."/>
            <person name="Frugier F."/>
            <person name="Benhamed M."/>
            <person name="Crespi M."/>
            <person name="Gouzy J."/>
            <person name="Gamas P."/>
        </authorList>
    </citation>
    <scope>NUCLEOTIDE SEQUENCE [LARGE SCALE GENOMIC DNA]</scope>
    <source>
        <strain evidence="7">cv. Jemalong A17</strain>
    </source>
</reference>
<dbReference type="EnsemblPlants" id="AET03558">
    <property type="protein sequence ID" value="AET03558"/>
    <property type="gene ID" value="MTR_8g072930"/>
</dbReference>
<keyword evidence="6" id="KW-1185">Reference proteome</keyword>
<dbReference type="EMBL" id="PSQE01000008">
    <property type="protein sequence ID" value="RHN41817.1"/>
    <property type="molecule type" value="Genomic_DNA"/>
</dbReference>
<evidence type="ECO:0000313" key="6">
    <source>
        <dbReference type="Proteomes" id="UP000002051"/>
    </source>
</evidence>
<proteinExistence type="inferred from homology"/>
<accession>G7L8M4</accession>
<dbReference type="HOGENOM" id="CLU_2227181_0_0_1"/>
<dbReference type="PaxDb" id="3880-AET03558"/>
<feature type="domain" description="SS18 N-terminal" evidence="2">
    <location>
        <begin position="11"/>
        <end position="54"/>
    </location>
</feature>
<dbReference type="EMBL" id="CM001224">
    <property type="protein sequence ID" value="AET03558.1"/>
    <property type="molecule type" value="Genomic_DNA"/>
</dbReference>
<evidence type="ECO:0000313" key="5">
    <source>
        <dbReference type="EnsemblPlants" id="AET03558"/>
    </source>
</evidence>
<evidence type="ECO:0000313" key="7">
    <source>
        <dbReference type="Proteomes" id="UP000265566"/>
    </source>
</evidence>
<reference evidence="3 6" key="2">
    <citation type="journal article" date="2014" name="BMC Genomics">
        <title>An improved genome release (version Mt4.0) for the model legume Medicago truncatula.</title>
        <authorList>
            <person name="Tang H."/>
            <person name="Krishnakumar V."/>
            <person name="Bidwell S."/>
            <person name="Rosen B."/>
            <person name="Chan A."/>
            <person name="Zhou S."/>
            <person name="Gentzbittel L."/>
            <person name="Childs K.L."/>
            <person name="Yandell M."/>
            <person name="Gundlach H."/>
            <person name="Mayer K.F."/>
            <person name="Schwartz D.C."/>
            <person name="Town C.D."/>
        </authorList>
    </citation>
    <scope>GENOME REANNOTATION</scope>
    <source>
        <strain evidence="5 6">cv. Jemalong A17</strain>
    </source>
</reference>
<evidence type="ECO:0000259" key="2">
    <source>
        <dbReference type="Pfam" id="PF05030"/>
    </source>
</evidence>
<organism evidence="3 6">
    <name type="scientific">Medicago truncatula</name>
    <name type="common">Barrel medic</name>
    <name type="synonym">Medicago tribuloides</name>
    <dbReference type="NCBI Taxonomy" id="3880"/>
    <lineage>
        <taxon>Eukaryota</taxon>
        <taxon>Viridiplantae</taxon>
        <taxon>Streptophyta</taxon>
        <taxon>Embryophyta</taxon>
        <taxon>Tracheophyta</taxon>
        <taxon>Spermatophyta</taxon>
        <taxon>Magnoliopsida</taxon>
        <taxon>eudicotyledons</taxon>
        <taxon>Gunneridae</taxon>
        <taxon>Pentapetalae</taxon>
        <taxon>rosids</taxon>
        <taxon>fabids</taxon>
        <taxon>Fabales</taxon>
        <taxon>Fabaceae</taxon>
        <taxon>Papilionoideae</taxon>
        <taxon>50 kb inversion clade</taxon>
        <taxon>NPAAA clade</taxon>
        <taxon>Hologalegina</taxon>
        <taxon>IRL clade</taxon>
        <taxon>Trifolieae</taxon>
        <taxon>Medicago</taxon>
    </lineage>
</organism>
<dbReference type="AlphaFoldDB" id="G7L8M4"/>
<reference evidence="4" key="5">
    <citation type="journal article" date="2018" name="Nat. Plants">
        <title>Whole-genome landscape of Medicago truncatula symbiotic genes.</title>
        <authorList>
            <person name="Pecrix Y."/>
            <person name="Gamas P."/>
            <person name="Carrere S."/>
        </authorList>
    </citation>
    <scope>NUCLEOTIDE SEQUENCE</scope>
    <source>
        <tissue evidence="4">Leaves</tissue>
    </source>
</reference>
<dbReference type="Gramene" id="rna48179">
    <property type="protein sequence ID" value="RHN41817.1"/>
    <property type="gene ID" value="gene48179"/>
</dbReference>
<gene>
    <name evidence="3" type="ordered locus">MTR_8g072930</name>
    <name evidence="4" type="ORF">MtrunA17_Chr8g0370101</name>
</gene>
<evidence type="ECO:0000313" key="4">
    <source>
        <dbReference type="EMBL" id="RHN41817.1"/>
    </source>
</evidence>
<dbReference type="SMR" id="G7L8M4"/>
<name>G7L8M4_MEDTR</name>
<reference evidence="5" key="3">
    <citation type="submission" date="2015-04" db="UniProtKB">
        <authorList>
            <consortium name="EnsemblPlants"/>
        </authorList>
    </citation>
    <scope>IDENTIFICATION</scope>
    <source>
        <strain evidence="5">cv. Jemalong A17</strain>
    </source>
</reference>
<evidence type="ECO:0000313" key="3">
    <source>
        <dbReference type="EMBL" id="AET03558.1"/>
    </source>
</evidence>
<sequence length="106" mass="11966">MMNADPSLPVLTTEQIQKCLEENEELIMAILEGQKQGKHGELAPYQAKLQHNLTFQLQQQHLAMSLQQPDLSASKFALQMVPTTVACKQETTICQICNHSTKWDQT</sequence>
<dbReference type="Proteomes" id="UP000265566">
    <property type="component" value="Chromosome 8"/>
</dbReference>
<dbReference type="Proteomes" id="UP000002051">
    <property type="component" value="Chromosome 8"/>
</dbReference>
<dbReference type="InterPro" id="IPR007726">
    <property type="entry name" value="SS18_N"/>
</dbReference>
<dbReference type="Pfam" id="PF05030">
    <property type="entry name" value="SSXT"/>
    <property type="match status" value="1"/>
</dbReference>